<dbReference type="Pfam" id="PF13250">
    <property type="entry name" value="SNIPE"/>
    <property type="match status" value="1"/>
</dbReference>
<evidence type="ECO:0000259" key="2">
    <source>
        <dbReference type="SMART" id="SM00974"/>
    </source>
</evidence>
<proteinExistence type="predicted"/>
<dbReference type="InterPro" id="IPR018306">
    <property type="entry name" value="Phage_T5_Orf172_DNA-bd"/>
</dbReference>
<dbReference type="InterPro" id="IPR025280">
    <property type="entry name" value="SNIPE"/>
</dbReference>
<feature type="coiled-coil region" evidence="1">
    <location>
        <begin position="264"/>
        <end position="352"/>
    </location>
</feature>
<feature type="domain" description="Bacteriophage T5 Orf172 DNA-binding" evidence="2">
    <location>
        <begin position="369"/>
        <end position="452"/>
    </location>
</feature>
<reference evidence="3 4" key="1">
    <citation type="submission" date="2021-12" db="EMBL/GenBank/DDBJ databases">
        <title>Discovery of the Pendulisporaceae a myxobacterial family with distinct sporulation behavior and unique specialized metabolism.</title>
        <authorList>
            <person name="Garcia R."/>
            <person name="Popoff A."/>
            <person name="Bader C.D."/>
            <person name="Loehr J."/>
            <person name="Walesch S."/>
            <person name="Walt C."/>
            <person name="Boldt J."/>
            <person name="Bunk B."/>
            <person name="Haeckl F.J.F.P.J."/>
            <person name="Gunesch A.P."/>
            <person name="Birkelbach J."/>
            <person name="Nuebel U."/>
            <person name="Pietschmann T."/>
            <person name="Bach T."/>
            <person name="Mueller R."/>
        </authorList>
    </citation>
    <scope>NUCLEOTIDE SEQUENCE [LARGE SCALE GENOMIC DNA]</scope>
    <source>
        <strain evidence="3 4">MSr12523</strain>
    </source>
</reference>
<sequence>MTVLLVVLLALSLFGGAGLAVLWFQTNQARRAAEARASHEAWQKNGLAERVQQLSKYQAIMDVDAYVARASAAAARSTADAGAHAAEAIKRANDESTRIIADANARAHQIAGEAWAAVQKAKELENTVRAMQNVIDGYGDRYVLPTTGVLDELAGQYGFADAGKKLKEARDRTRSLVKRGQAADCDYAEANRRVTAIAFVLDAFNGKVDSILADVREDNYGTLRQKILDAHALVNHHGAAFRNARIQRGYLESRLDELKWAVAVTDLKAKEREEQRAIKEKIREEEKAQRDFERAQKEAQKEEEALHKAMERARLEVARASSEQKAIYEQRLRELAEKLRAAEEKNQRALSMAQQTKVGHVYIISNEGSFGRDVFKIGMTRRLEPLDRVRELGDASVPFEFDVHAMIRCNDAPALENALHKGFVRHQVNKMNARKEFFRIGLADIRREVERLGIQCTWTMTAACREFRETQALELSMAADPERARAWTSQNIREHASSAMESRLMEAEA</sequence>
<dbReference type="Proteomes" id="UP001379533">
    <property type="component" value="Chromosome"/>
</dbReference>
<keyword evidence="4" id="KW-1185">Reference proteome</keyword>
<dbReference type="EMBL" id="CP089982">
    <property type="protein sequence ID" value="WXA91611.1"/>
    <property type="molecule type" value="Genomic_DNA"/>
</dbReference>
<dbReference type="Pfam" id="PF10544">
    <property type="entry name" value="T5orf172"/>
    <property type="match status" value="1"/>
</dbReference>
<gene>
    <name evidence="3" type="ORF">LZC95_34770</name>
</gene>
<evidence type="ECO:0000313" key="4">
    <source>
        <dbReference type="Proteomes" id="UP001379533"/>
    </source>
</evidence>
<evidence type="ECO:0000256" key="1">
    <source>
        <dbReference type="SAM" id="Coils"/>
    </source>
</evidence>
<name>A0ABZ2K5J4_9BACT</name>
<evidence type="ECO:0000313" key="3">
    <source>
        <dbReference type="EMBL" id="WXA91611.1"/>
    </source>
</evidence>
<dbReference type="RefSeq" id="WP_394842231.1">
    <property type="nucleotide sequence ID" value="NZ_CP089982.1"/>
</dbReference>
<dbReference type="SMART" id="SM00974">
    <property type="entry name" value="T5orf172"/>
    <property type="match status" value="1"/>
</dbReference>
<keyword evidence="1" id="KW-0175">Coiled coil</keyword>
<organism evidence="3 4">
    <name type="scientific">Pendulispora brunnea</name>
    <dbReference type="NCBI Taxonomy" id="2905690"/>
    <lineage>
        <taxon>Bacteria</taxon>
        <taxon>Pseudomonadati</taxon>
        <taxon>Myxococcota</taxon>
        <taxon>Myxococcia</taxon>
        <taxon>Myxococcales</taxon>
        <taxon>Sorangiineae</taxon>
        <taxon>Pendulisporaceae</taxon>
        <taxon>Pendulispora</taxon>
    </lineage>
</organism>
<protein>
    <submittedName>
        <fullName evidence="3">DUF4041 domain-containing protein</fullName>
    </submittedName>
</protein>
<accession>A0ABZ2K5J4</accession>